<feature type="signal peptide" evidence="1">
    <location>
        <begin position="1"/>
        <end position="24"/>
    </location>
</feature>
<organism evidence="2 3">
    <name type="scientific">Bartonella japonica</name>
    <dbReference type="NCBI Taxonomy" id="357761"/>
    <lineage>
        <taxon>Bacteria</taxon>
        <taxon>Pseudomonadati</taxon>
        <taxon>Pseudomonadota</taxon>
        <taxon>Alphaproteobacteria</taxon>
        <taxon>Hyphomicrobiales</taxon>
        <taxon>Bartonellaceae</taxon>
        <taxon>Bartonella</taxon>
    </lineage>
</organism>
<sequence length="229" mass="26495">MFILIRFSLSGVLFMIASNFIALASVCMPTTHLMAFQAITMQESWESVYTCDINKNYKLSSHPFTFENTITSVKQFRRNKHNFDANLKQISVRDLELFDFFRSNVFYLYKNFRSVQTVSAHCSKQKALQYNSKQIVRVALDFYRSSNFEDGFTNTYVQEVAAYVGAKTPDPEKMQESSELYMDEQKQTVQTDPLPVILEEQADAFKHQASGVHDAFTAEDFLSLRRSQE</sequence>
<accession>A0ABV2FLL6</accession>
<evidence type="ECO:0000313" key="2">
    <source>
        <dbReference type="EMBL" id="MET3559393.1"/>
    </source>
</evidence>
<keyword evidence="1" id="KW-0732">Signal</keyword>
<dbReference type="RefSeq" id="WP_354184898.1">
    <property type="nucleotide sequence ID" value="NZ_JBEPLT010000001.1"/>
</dbReference>
<feature type="chain" id="PRO_5045059987" evidence="1">
    <location>
        <begin position="25"/>
        <end position="229"/>
    </location>
</feature>
<name>A0ABV2FLL6_9HYPH</name>
<evidence type="ECO:0000313" key="3">
    <source>
        <dbReference type="Proteomes" id="UP001549112"/>
    </source>
</evidence>
<gene>
    <name evidence="2" type="ORF">ABID39_000063</name>
</gene>
<dbReference type="EMBL" id="JBEPLT010000001">
    <property type="protein sequence ID" value="MET3559393.1"/>
    <property type="molecule type" value="Genomic_DNA"/>
</dbReference>
<reference evidence="2 3" key="1">
    <citation type="submission" date="2024-06" db="EMBL/GenBank/DDBJ databases">
        <title>Genomic Encyclopedia of Type Strains, Phase IV (KMG-IV): sequencing the most valuable type-strain genomes for metagenomic binning, comparative biology and taxonomic classification.</title>
        <authorList>
            <person name="Goeker M."/>
        </authorList>
    </citation>
    <scope>NUCLEOTIDE SEQUENCE [LARGE SCALE GENOMIC DNA]</scope>
    <source>
        <strain evidence="2 3">DSM 23650</strain>
    </source>
</reference>
<dbReference type="Proteomes" id="UP001549112">
    <property type="component" value="Unassembled WGS sequence"/>
</dbReference>
<comment type="caution">
    <text evidence="2">The sequence shown here is derived from an EMBL/GenBank/DDBJ whole genome shotgun (WGS) entry which is preliminary data.</text>
</comment>
<proteinExistence type="predicted"/>
<evidence type="ECO:0000256" key="1">
    <source>
        <dbReference type="SAM" id="SignalP"/>
    </source>
</evidence>
<keyword evidence="3" id="KW-1185">Reference proteome</keyword>
<protein>
    <submittedName>
        <fullName evidence="2">Type IV secretion system protein VirB1</fullName>
    </submittedName>
</protein>